<gene>
    <name evidence="1" type="ORF">LCGC14_1066370</name>
</gene>
<reference evidence="1" key="1">
    <citation type="journal article" date="2015" name="Nature">
        <title>Complex archaea that bridge the gap between prokaryotes and eukaryotes.</title>
        <authorList>
            <person name="Spang A."/>
            <person name="Saw J.H."/>
            <person name="Jorgensen S.L."/>
            <person name="Zaremba-Niedzwiedzka K."/>
            <person name="Martijn J."/>
            <person name="Lind A.E."/>
            <person name="van Eijk R."/>
            <person name="Schleper C."/>
            <person name="Guy L."/>
            <person name="Ettema T.J."/>
        </authorList>
    </citation>
    <scope>NUCLEOTIDE SEQUENCE</scope>
</reference>
<dbReference type="EMBL" id="LAZR01004564">
    <property type="protein sequence ID" value="KKN07498.1"/>
    <property type="molecule type" value="Genomic_DNA"/>
</dbReference>
<organism evidence="1">
    <name type="scientific">marine sediment metagenome</name>
    <dbReference type="NCBI Taxonomy" id="412755"/>
    <lineage>
        <taxon>unclassified sequences</taxon>
        <taxon>metagenomes</taxon>
        <taxon>ecological metagenomes</taxon>
    </lineage>
</organism>
<protein>
    <submittedName>
        <fullName evidence="1">Uncharacterized protein</fullName>
    </submittedName>
</protein>
<accession>A0A0F9QQD2</accession>
<comment type="caution">
    <text evidence="1">The sequence shown here is derived from an EMBL/GenBank/DDBJ whole genome shotgun (WGS) entry which is preliminary data.</text>
</comment>
<dbReference type="AlphaFoldDB" id="A0A0F9QQD2"/>
<evidence type="ECO:0000313" key="1">
    <source>
        <dbReference type="EMBL" id="KKN07498.1"/>
    </source>
</evidence>
<proteinExistence type="predicted"/>
<name>A0A0F9QQD2_9ZZZZ</name>
<sequence length="279" mass="28956">MAQTVNVIPVELTELRAASTASGGTALTTTATGASAPSALGMMTIPFGADYVSITPRNFAGCAVARVSLNPYLTIFVTTDAGATPAGITDISDEMQDGDTTDVAIDDLPTAGTGYIYVGAQVPFRGVAIDVGSDPNSQANDLTVNYWNGAWTDISDTDSTDTGASLAVDGTVVWTVPSAWVKASLKAIGDTLPGGNVVPNATTPLYWTRWEWSDVMDVSTDIVQMLALGRSTAYAELLEGQTLELKLSDREVGCIQGITDAGTANLVVNVGSLVSSEFE</sequence>